<organism evidence="1">
    <name type="scientific">marine sediment metagenome</name>
    <dbReference type="NCBI Taxonomy" id="412755"/>
    <lineage>
        <taxon>unclassified sequences</taxon>
        <taxon>metagenomes</taxon>
        <taxon>ecological metagenomes</taxon>
    </lineage>
</organism>
<dbReference type="AlphaFoldDB" id="X1DS56"/>
<reference evidence="1" key="1">
    <citation type="journal article" date="2014" name="Front. Microbiol.">
        <title>High frequency of phylogenetically diverse reductive dehalogenase-homologous genes in deep subseafloor sedimentary metagenomes.</title>
        <authorList>
            <person name="Kawai M."/>
            <person name="Futagami T."/>
            <person name="Toyoda A."/>
            <person name="Takaki Y."/>
            <person name="Nishi S."/>
            <person name="Hori S."/>
            <person name="Arai W."/>
            <person name="Tsubouchi T."/>
            <person name="Morono Y."/>
            <person name="Uchiyama I."/>
            <person name="Ito T."/>
            <person name="Fujiyama A."/>
            <person name="Inagaki F."/>
            <person name="Takami H."/>
        </authorList>
    </citation>
    <scope>NUCLEOTIDE SEQUENCE</scope>
    <source>
        <strain evidence="1">Expedition CK06-06</strain>
    </source>
</reference>
<protein>
    <submittedName>
        <fullName evidence="1">Uncharacterized protein</fullName>
    </submittedName>
</protein>
<name>X1DS56_9ZZZZ</name>
<sequence length="33" mass="3523">NLGAIANVISNVIEGYSNFNDIELKEEIALGSD</sequence>
<comment type="caution">
    <text evidence="1">The sequence shown here is derived from an EMBL/GenBank/DDBJ whole genome shotgun (WGS) entry which is preliminary data.</text>
</comment>
<accession>X1DS56</accession>
<gene>
    <name evidence="1" type="ORF">S01H4_62668</name>
</gene>
<proteinExistence type="predicted"/>
<feature type="non-terminal residue" evidence="1">
    <location>
        <position position="1"/>
    </location>
</feature>
<evidence type="ECO:0000313" key="1">
    <source>
        <dbReference type="EMBL" id="GAH07814.1"/>
    </source>
</evidence>
<dbReference type="EMBL" id="BART01037464">
    <property type="protein sequence ID" value="GAH07814.1"/>
    <property type="molecule type" value="Genomic_DNA"/>
</dbReference>